<evidence type="ECO:0000313" key="2">
    <source>
        <dbReference type="Proteomes" id="UP001432027"/>
    </source>
</evidence>
<organism evidence="1 2">
    <name type="scientific">Pristionchus entomophagus</name>
    <dbReference type="NCBI Taxonomy" id="358040"/>
    <lineage>
        <taxon>Eukaryota</taxon>
        <taxon>Metazoa</taxon>
        <taxon>Ecdysozoa</taxon>
        <taxon>Nematoda</taxon>
        <taxon>Chromadorea</taxon>
        <taxon>Rhabditida</taxon>
        <taxon>Rhabditina</taxon>
        <taxon>Diplogasteromorpha</taxon>
        <taxon>Diplogasteroidea</taxon>
        <taxon>Neodiplogasteridae</taxon>
        <taxon>Pristionchus</taxon>
    </lineage>
</organism>
<dbReference type="EMBL" id="BTSX01000004">
    <property type="protein sequence ID" value="GMS95470.1"/>
    <property type="molecule type" value="Genomic_DNA"/>
</dbReference>
<dbReference type="AlphaFoldDB" id="A0AAV5TM65"/>
<feature type="non-terminal residue" evidence="1">
    <location>
        <position position="64"/>
    </location>
</feature>
<reference evidence="1" key="1">
    <citation type="submission" date="2023-10" db="EMBL/GenBank/DDBJ databases">
        <title>Genome assembly of Pristionchus species.</title>
        <authorList>
            <person name="Yoshida K."/>
            <person name="Sommer R.J."/>
        </authorList>
    </citation>
    <scope>NUCLEOTIDE SEQUENCE</scope>
    <source>
        <strain evidence="1">RS0144</strain>
    </source>
</reference>
<sequence>MERRFSLQRACEESTLNNVEKTPIEVLFEPIDKKLSMFLFKTNRANNKFLNRISGLVQFIVITI</sequence>
<protein>
    <submittedName>
        <fullName evidence="1">Uncharacterized protein</fullName>
    </submittedName>
</protein>
<comment type="caution">
    <text evidence="1">The sequence shown here is derived from an EMBL/GenBank/DDBJ whole genome shotgun (WGS) entry which is preliminary data.</text>
</comment>
<evidence type="ECO:0000313" key="1">
    <source>
        <dbReference type="EMBL" id="GMS95470.1"/>
    </source>
</evidence>
<keyword evidence="2" id="KW-1185">Reference proteome</keyword>
<gene>
    <name evidence="1" type="ORF">PENTCL1PPCAC_17645</name>
</gene>
<dbReference type="Proteomes" id="UP001432027">
    <property type="component" value="Unassembled WGS sequence"/>
</dbReference>
<name>A0AAV5TM65_9BILA</name>
<proteinExistence type="predicted"/>
<accession>A0AAV5TM65</accession>